<dbReference type="Gene3D" id="3.30.565.10">
    <property type="entry name" value="Histidine kinase-like ATPase, C-terminal domain"/>
    <property type="match status" value="1"/>
</dbReference>
<evidence type="ECO:0000313" key="12">
    <source>
        <dbReference type="Proteomes" id="UP000663929"/>
    </source>
</evidence>
<dbReference type="PRINTS" id="PR00344">
    <property type="entry name" value="BCTRLSENSOR"/>
</dbReference>
<keyword evidence="3" id="KW-0597">Phosphoprotein</keyword>
<dbReference type="SUPFAM" id="SSF55785">
    <property type="entry name" value="PYP-like sensor domain (PAS domain)"/>
    <property type="match status" value="1"/>
</dbReference>
<keyword evidence="7" id="KW-0067">ATP-binding</keyword>
<organism evidence="11 12">
    <name type="scientific">Sulfidibacter corallicola</name>
    <dbReference type="NCBI Taxonomy" id="2818388"/>
    <lineage>
        <taxon>Bacteria</taxon>
        <taxon>Pseudomonadati</taxon>
        <taxon>Acidobacteriota</taxon>
        <taxon>Holophagae</taxon>
        <taxon>Acanthopleuribacterales</taxon>
        <taxon>Acanthopleuribacteraceae</taxon>
        <taxon>Sulfidibacter</taxon>
    </lineage>
</organism>
<evidence type="ECO:0000256" key="9">
    <source>
        <dbReference type="SAM" id="Coils"/>
    </source>
</evidence>
<evidence type="ECO:0000259" key="10">
    <source>
        <dbReference type="PROSITE" id="PS50109"/>
    </source>
</evidence>
<dbReference type="PANTHER" id="PTHR43065:SF10">
    <property type="entry name" value="PEROXIDE STRESS-ACTIVATED HISTIDINE KINASE MAK3"/>
    <property type="match status" value="1"/>
</dbReference>
<dbReference type="Proteomes" id="UP000663929">
    <property type="component" value="Chromosome"/>
</dbReference>
<dbReference type="AlphaFoldDB" id="A0A8A4TPW2"/>
<dbReference type="GO" id="GO:0005524">
    <property type="term" value="F:ATP binding"/>
    <property type="evidence" value="ECO:0007669"/>
    <property type="project" value="UniProtKB-KW"/>
</dbReference>
<name>A0A8A4TPW2_SULCO</name>
<evidence type="ECO:0000256" key="3">
    <source>
        <dbReference type="ARBA" id="ARBA00022553"/>
    </source>
</evidence>
<keyword evidence="4" id="KW-0808">Transferase</keyword>
<proteinExistence type="predicted"/>
<dbReference type="SUPFAM" id="SSF55874">
    <property type="entry name" value="ATPase domain of HSP90 chaperone/DNA topoisomerase II/histidine kinase"/>
    <property type="match status" value="1"/>
</dbReference>
<dbReference type="GO" id="GO:0004673">
    <property type="term" value="F:protein histidine kinase activity"/>
    <property type="evidence" value="ECO:0007669"/>
    <property type="project" value="UniProtKB-EC"/>
</dbReference>
<dbReference type="KEGG" id="scor:J3U87_06045"/>
<keyword evidence="9" id="KW-0175">Coiled coil</keyword>
<gene>
    <name evidence="11" type="ORF">J3U87_06045</name>
</gene>
<evidence type="ECO:0000256" key="4">
    <source>
        <dbReference type="ARBA" id="ARBA00022679"/>
    </source>
</evidence>
<dbReference type="InterPro" id="IPR036890">
    <property type="entry name" value="HATPase_C_sf"/>
</dbReference>
<reference evidence="11" key="1">
    <citation type="submission" date="2021-03" db="EMBL/GenBank/DDBJ databases">
        <title>Acanthopleuribacteraceae sp. M133.</title>
        <authorList>
            <person name="Wang G."/>
        </authorList>
    </citation>
    <scope>NUCLEOTIDE SEQUENCE</scope>
    <source>
        <strain evidence="11">M133</strain>
    </source>
</reference>
<dbReference type="GO" id="GO:0000160">
    <property type="term" value="P:phosphorelay signal transduction system"/>
    <property type="evidence" value="ECO:0007669"/>
    <property type="project" value="UniProtKB-KW"/>
</dbReference>
<evidence type="ECO:0000313" key="11">
    <source>
        <dbReference type="EMBL" id="QTD52016.1"/>
    </source>
</evidence>
<keyword evidence="5" id="KW-0547">Nucleotide-binding</keyword>
<evidence type="ECO:0000256" key="5">
    <source>
        <dbReference type="ARBA" id="ARBA00022741"/>
    </source>
</evidence>
<keyword evidence="12" id="KW-1185">Reference proteome</keyword>
<dbReference type="PANTHER" id="PTHR43065">
    <property type="entry name" value="SENSOR HISTIDINE KINASE"/>
    <property type="match status" value="1"/>
</dbReference>
<dbReference type="InterPro" id="IPR035965">
    <property type="entry name" value="PAS-like_dom_sf"/>
</dbReference>
<evidence type="ECO:0000256" key="2">
    <source>
        <dbReference type="ARBA" id="ARBA00012438"/>
    </source>
</evidence>
<keyword evidence="6" id="KW-0418">Kinase</keyword>
<sequence>MFLDRLDGCLDNALFRSMLHFSDERLMIFDGGGVCVGIDISAAMLLGYDSRHVERLLGARFQELFRREPRVFFPRIREAGEQKFTLRDQIVAFDFSGQTMSLEVKCTLLCDDDHEFFLFALAPSATESGPTQIEIDQYVRKLTEQAEGAKVANGLIHNLGNLFNSINISTQHLTETLKDSKIPELLKANRLFLKNLHRIGEYVTEDPAGRFLPEFYRSVGEFLKEDLEKMQSELADVQEKVGFIKEMIGTQQDYAKSEVKTRKLALNEIVDKALQIELPSMLKRGIRIEKNYQDQFYVFGVKSKVLHVFLNLFKNAKEAMAGEDREDAFVKIHIQPLESDRVEVIVADNGVGIPKTAMEKMFTYGFTTKAHGHGFGLYSSAEAMNELGGSIEVTSDGLGKGASFRLVFPRFRDTSTFGT</sequence>
<dbReference type="RefSeq" id="WP_237382127.1">
    <property type="nucleotide sequence ID" value="NZ_CP071793.1"/>
</dbReference>
<feature type="domain" description="Histidine kinase" evidence="10">
    <location>
        <begin position="244"/>
        <end position="412"/>
    </location>
</feature>
<keyword evidence="8" id="KW-0902">Two-component regulatory system</keyword>
<dbReference type="Pfam" id="PF02518">
    <property type="entry name" value="HATPase_c"/>
    <property type="match status" value="1"/>
</dbReference>
<accession>A0A8A4TPW2</accession>
<dbReference type="PROSITE" id="PS50109">
    <property type="entry name" value="HIS_KIN"/>
    <property type="match status" value="1"/>
</dbReference>
<dbReference type="EC" id="2.7.13.3" evidence="2"/>
<dbReference type="SMART" id="SM00387">
    <property type="entry name" value="HATPase_c"/>
    <property type="match status" value="1"/>
</dbReference>
<evidence type="ECO:0000256" key="7">
    <source>
        <dbReference type="ARBA" id="ARBA00022840"/>
    </source>
</evidence>
<evidence type="ECO:0000256" key="8">
    <source>
        <dbReference type="ARBA" id="ARBA00023012"/>
    </source>
</evidence>
<evidence type="ECO:0000256" key="6">
    <source>
        <dbReference type="ARBA" id="ARBA00022777"/>
    </source>
</evidence>
<protein>
    <recommendedName>
        <fullName evidence="2">histidine kinase</fullName>
        <ecNumber evidence="2">2.7.13.3</ecNumber>
    </recommendedName>
</protein>
<evidence type="ECO:0000256" key="1">
    <source>
        <dbReference type="ARBA" id="ARBA00000085"/>
    </source>
</evidence>
<feature type="coiled-coil region" evidence="9">
    <location>
        <begin position="220"/>
        <end position="247"/>
    </location>
</feature>
<comment type="catalytic activity">
    <reaction evidence="1">
        <text>ATP + protein L-histidine = ADP + protein N-phospho-L-histidine.</text>
        <dbReference type="EC" id="2.7.13.3"/>
    </reaction>
</comment>
<dbReference type="InterPro" id="IPR005467">
    <property type="entry name" value="His_kinase_dom"/>
</dbReference>
<dbReference type="InterPro" id="IPR004358">
    <property type="entry name" value="Sig_transdc_His_kin-like_C"/>
</dbReference>
<dbReference type="InterPro" id="IPR003594">
    <property type="entry name" value="HATPase_dom"/>
</dbReference>
<dbReference type="EMBL" id="CP071793">
    <property type="protein sequence ID" value="QTD52016.1"/>
    <property type="molecule type" value="Genomic_DNA"/>
</dbReference>